<reference evidence="2" key="1">
    <citation type="journal article" date="2021" name="Open Biol.">
        <title>Shared evolutionary footprints suggest mitochondrial oxidative damage underlies multiple complex I losses in fungi.</title>
        <authorList>
            <person name="Schikora-Tamarit M.A."/>
            <person name="Marcet-Houben M."/>
            <person name="Nosek J."/>
            <person name="Gabaldon T."/>
        </authorList>
    </citation>
    <scope>NUCLEOTIDE SEQUENCE</scope>
    <source>
        <strain evidence="2">CBS2887</strain>
    </source>
</reference>
<reference evidence="2" key="2">
    <citation type="submission" date="2021-01" db="EMBL/GenBank/DDBJ databases">
        <authorList>
            <person name="Schikora-Tamarit M.A."/>
        </authorList>
    </citation>
    <scope>NUCLEOTIDE SEQUENCE</scope>
    <source>
        <strain evidence="2">CBS2887</strain>
    </source>
</reference>
<dbReference type="Proteomes" id="UP000774326">
    <property type="component" value="Unassembled WGS sequence"/>
</dbReference>
<comment type="caution">
    <text evidence="2">The sequence shown here is derived from an EMBL/GenBank/DDBJ whole genome shotgun (WGS) entry which is preliminary data.</text>
</comment>
<proteinExistence type="predicted"/>
<evidence type="ECO:0000313" key="2">
    <source>
        <dbReference type="EMBL" id="KAH3683626.1"/>
    </source>
</evidence>
<gene>
    <name evidence="2" type="ORF">WICPIJ_005408</name>
</gene>
<organism evidence="2 3">
    <name type="scientific">Wickerhamomyces pijperi</name>
    <name type="common">Yeast</name>
    <name type="synonym">Pichia pijperi</name>
    <dbReference type="NCBI Taxonomy" id="599730"/>
    <lineage>
        <taxon>Eukaryota</taxon>
        <taxon>Fungi</taxon>
        <taxon>Dikarya</taxon>
        <taxon>Ascomycota</taxon>
        <taxon>Saccharomycotina</taxon>
        <taxon>Saccharomycetes</taxon>
        <taxon>Phaffomycetales</taxon>
        <taxon>Wickerhamomycetaceae</taxon>
        <taxon>Wickerhamomyces</taxon>
    </lineage>
</organism>
<feature type="region of interest" description="Disordered" evidence="1">
    <location>
        <begin position="1"/>
        <end position="36"/>
    </location>
</feature>
<dbReference type="AlphaFoldDB" id="A0A9P8TLV6"/>
<evidence type="ECO:0000313" key="3">
    <source>
        <dbReference type="Proteomes" id="UP000774326"/>
    </source>
</evidence>
<keyword evidence="3" id="KW-1185">Reference proteome</keyword>
<sequence>MIKATKAKSPNPRAKPDRLGSNRANKEHSIDNPKAATPIKSKMKAAWAQALIAPFCLTTAGGSVILKEELTLVSMSLSKLSTISMVKRDFGFEQ</sequence>
<name>A0A9P8TLV6_WICPI</name>
<evidence type="ECO:0000256" key="1">
    <source>
        <dbReference type="SAM" id="MobiDB-lite"/>
    </source>
</evidence>
<dbReference type="EMBL" id="JAEUBG010003034">
    <property type="protein sequence ID" value="KAH3683626.1"/>
    <property type="molecule type" value="Genomic_DNA"/>
</dbReference>
<protein>
    <submittedName>
        <fullName evidence="2">Uncharacterized protein</fullName>
    </submittedName>
</protein>
<accession>A0A9P8TLV6</accession>
<feature type="compositionally biased region" description="Basic and acidic residues" evidence="1">
    <location>
        <begin position="14"/>
        <end position="31"/>
    </location>
</feature>